<gene>
    <name evidence="5" type="ORF">NDU88_004207</name>
</gene>
<organism evidence="5 6">
    <name type="scientific">Pleurodeles waltl</name>
    <name type="common">Iberian ribbed newt</name>
    <dbReference type="NCBI Taxonomy" id="8319"/>
    <lineage>
        <taxon>Eukaryota</taxon>
        <taxon>Metazoa</taxon>
        <taxon>Chordata</taxon>
        <taxon>Craniata</taxon>
        <taxon>Vertebrata</taxon>
        <taxon>Euteleostomi</taxon>
        <taxon>Amphibia</taxon>
        <taxon>Batrachia</taxon>
        <taxon>Caudata</taxon>
        <taxon>Salamandroidea</taxon>
        <taxon>Salamandridae</taxon>
        <taxon>Pleurodelinae</taxon>
        <taxon>Pleurodeles</taxon>
    </lineage>
</organism>
<protein>
    <submittedName>
        <fullName evidence="5">Uncharacterized protein</fullName>
    </submittedName>
</protein>
<comment type="caution">
    <text evidence="5">The sequence shown here is derived from an EMBL/GenBank/DDBJ whole genome shotgun (WGS) entry which is preliminary data.</text>
</comment>
<keyword evidence="6" id="KW-1185">Reference proteome</keyword>
<sequence length="127" mass="13843">MRTSPPPHQCTQGSPGTGGYEKACEYFLQAYEAAITLTEPLLAEEAQVHYGIAKAHALMVPVCSHTEAADPVSIRRLVAWKENRSDVFSDPFQAVEQAPRTTLSEYPGPQKARVHIASSQIVVTPLP</sequence>
<dbReference type="InterPro" id="IPR051476">
    <property type="entry name" value="Bac_ResReg_Asp_Phosphatase"/>
</dbReference>
<dbReference type="EMBL" id="JANPWB010000001">
    <property type="protein sequence ID" value="KAJ1216606.1"/>
    <property type="molecule type" value="Genomic_DNA"/>
</dbReference>
<dbReference type="PANTHER" id="PTHR46630:SF1">
    <property type="entry name" value="TETRATRICOPEPTIDE REPEAT PROTEIN 29"/>
    <property type="match status" value="1"/>
</dbReference>
<dbReference type="GO" id="GO:0036126">
    <property type="term" value="C:sperm flagellum"/>
    <property type="evidence" value="ECO:0007669"/>
    <property type="project" value="TreeGrafter"/>
</dbReference>
<evidence type="ECO:0000256" key="4">
    <source>
        <dbReference type="ARBA" id="ARBA00022803"/>
    </source>
</evidence>
<keyword evidence="2" id="KW-0963">Cytoplasm</keyword>
<dbReference type="GO" id="GO:0005737">
    <property type="term" value="C:cytoplasm"/>
    <property type="evidence" value="ECO:0007669"/>
    <property type="project" value="UniProtKB-SubCell"/>
</dbReference>
<evidence type="ECO:0000256" key="2">
    <source>
        <dbReference type="ARBA" id="ARBA00022490"/>
    </source>
</evidence>
<reference evidence="5" key="1">
    <citation type="journal article" date="2022" name="bioRxiv">
        <title>Sequencing and chromosome-scale assembly of the giantPleurodeles waltlgenome.</title>
        <authorList>
            <person name="Brown T."/>
            <person name="Elewa A."/>
            <person name="Iarovenko S."/>
            <person name="Subramanian E."/>
            <person name="Araus A.J."/>
            <person name="Petzold A."/>
            <person name="Susuki M."/>
            <person name="Suzuki K.-i.T."/>
            <person name="Hayashi T."/>
            <person name="Toyoda A."/>
            <person name="Oliveira C."/>
            <person name="Osipova E."/>
            <person name="Leigh N.D."/>
            <person name="Simon A."/>
            <person name="Yun M.H."/>
        </authorList>
    </citation>
    <scope>NUCLEOTIDE SEQUENCE</scope>
    <source>
        <strain evidence="5">20211129_DDA</strain>
        <tissue evidence="5">Liver</tissue>
    </source>
</reference>
<dbReference type="AlphaFoldDB" id="A0AAV7WUN4"/>
<evidence type="ECO:0000313" key="6">
    <source>
        <dbReference type="Proteomes" id="UP001066276"/>
    </source>
</evidence>
<evidence type="ECO:0000256" key="3">
    <source>
        <dbReference type="ARBA" id="ARBA00022737"/>
    </source>
</evidence>
<keyword evidence="4" id="KW-0802">TPR repeat</keyword>
<evidence type="ECO:0000313" key="5">
    <source>
        <dbReference type="EMBL" id="KAJ1216606.1"/>
    </source>
</evidence>
<name>A0AAV7WUN4_PLEWA</name>
<dbReference type="Proteomes" id="UP001066276">
    <property type="component" value="Chromosome 1_1"/>
</dbReference>
<dbReference type="PANTHER" id="PTHR46630">
    <property type="entry name" value="TETRATRICOPEPTIDE REPEAT PROTEIN 29"/>
    <property type="match status" value="1"/>
</dbReference>
<proteinExistence type="predicted"/>
<dbReference type="GO" id="GO:0003341">
    <property type="term" value="P:cilium movement"/>
    <property type="evidence" value="ECO:0007669"/>
    <property type="project" value="TreeGrafter"/>
</dbReference>
<keyword evidence="3" id="KW-0677">Repeat</keyword>
<evidence type="ECO:0000256" key="1">
    <source>
        <dbReference type="ARBA" id="ARBA00004496"/>
    </source>
</evidence>
<comment type="subcellular location">
    <subcellularLocation>
        <location evidence="1">Cytoplasm</location>
    </subcellularLocation>
</comment>
<accession>A0AAV7WUN4</accession>